<dbReference type="PANTHER" id="PTHR15069:SF1">
    <property type="entry name" value="PROTEASOME ASSEMBLY CHAPERONE 1"/>
    <property type="match status" value="1"/>
</dbReference>
<keyword evidence="3" id="KW-0143">Chaperone</keyword>
<protein>
    <recommendedName>
        <fullName evidence="2">Proteasome assembly chaperone 1</fullName>
    </recommendedName>
</protein>
<dbReference type="EMBL" id="KB202619">
    <property type="protein sequence ID" value="ESO88921.1"/>
    <property type="molecule type" value="Genomic_DNA"/>
</dbReference>
<evidence type="ECO:0000313" key="4">
    <source>
        <dbReference type="EMBL" id="ESO88921.1"/>
    </source>
</evidence>
<dbReference type="GO" id="GO:0070628">
    <property type="term" value="F:proteasome binding"/>
    <property type="evidence" value="ECO:0007669"/>
    <property type="project" value="TreeGrafter"/>
</dbReference>
<evidence type="ECO:0000256" key="3">
    <source>
        <dbReference type="ARBA" id="ARBA00023186"/>
    </source>
</evidence>
<sequence>MASSFYDGFSHDVPLRSVDADDDDEEPFPTSYCKSIICGSGKIESKCLVCLIATEPASSVFIDAYVKNKEENVLAKVYCGYETEDDIPVPLKKSKHKVCEIYQVTGQPGLFICQCYNKIQPEQSFSWVQQVFKYINCDKKSEIVVLSTEVLCDYKTDKPLSDIHPPFLSALYTSHTSPSSICPTLSQPNIISSLPAQIVVYCEVNDIKASFFVCYTDVINHDIMTVKSFLPILSLSSLSLLQENPEADKVLKDSLKNTESSLLYL</sequence>
<evidence type="ECO:0000313" key="5">
    <source>
        <dbReference type="Proteomes" id="UP000030746"/>
    </source>
</evidence>
<dbReference type="Proteomes" id="UP000030746">
    <property type="component" value="Unassembled WGS sequence"/>
</dbReference>
<dbReference type="Pfam" id="PF16094">
    <property type="entry name" value="PAC1"/>
    <property type="match status" value="1"/>
</dbReference>
<dbReference type="CTD" id="20247823"/>
<dbReference type="KEGG" id="lgi:LOTGIDRAFT_228893"/>
<reference evidence="4 5" key="1">
    <citation type="journal article" date="2013" name="Nature">
        <title>Insights into bilaterian evolution from three spiralian genomes.</title>
        <authorList>
            <person name="Simakov O."/>
            <person name="Marletaz F."/>
            <person name="Cho S.J."/>
            <person name="Edsinger-Gonzales E."/>
            <person name="Havlak P."/>
            <person name="Hellsten U."/>
            <person name="Kuo D.H."/>
            <person name="Larsson T."/>
            <person name="Lv J."/>
            <person name="Arendt D."/>
            <person name="Savage R."/>
            <person name="Osoegawa K."/>
            <person name="de Jong P."/>
            <person name="Grimwood J."/>
            <person name="Chapman J.A."/>
            <person name="Shapiro H."/>
            <person name="Aerts A."/>
            <person name="Otillar R.P."/>
            <person name="Terry A.Y."/>
            <person name="Boore J.L."/>
            <person name="Grigoriev I.V."/>
            <person name="Lindberg D.R."/>
            <person name="Seaver E.C."/>
            <person name="Weisblat D.A."/>
            <person name="Putnam N.H."/>
            <person name="Rokhsar D.S."/>
        </authorList>
    </citation>
    <scope>NUCLEOTIDE SEQUENCE [LARGE SCALE GENOMIC DNA]</scope>
</reference>
<proteinExistence type="inferred from homology"/>
<gene>
    <name evidence="4" type="ORF">LOTGIDRAFT_228893</name>
</gene>
<name>V4A6N8_LOTGI</name>
<dbReference type="OrthoDB" id="17536at2759"/>
<dbReference type="AlphaFoldDB" id="V4A6N8"/>
<keyword evidence="5" id="KW-1185">Reference proteome</keyword>
<dbReference type="InterPro" id="IPR016565">
    <property type="entry name" value="Proteasome_assmbl_chp_1"/>
</dbReference>
<dbReference type="HOGENOM" id="CLU_083637_0_0_1"/>
<evidence type="ECO:0000256" key="2">
    <source>
        <dbReference type="ARBA" id="ARBA00019180"/>
    </source>
</evidence>
<dbReference type="RefSeq" id="XP_009059972.1">
    <property type="nucleotide sequence ID" value="XM_009061724.1"/>
</dbReference>
<dbReference type="GO" id="GO:0005783">
    <property type="term" value="C:endoplasmic reticulum"/>
    <property type="evidence" value="ECO:0007669"/>
    <property type="project" value="InterPro"/>
</dbReference>
<comment type="similarity">
    <text evidence="1">Belongs to the PSMG1 family.</text>
</comment>
<dbReference type="PANTHER" id="PTHR15069">
    <property type="entry name" value="PROTEASOME ASSEMBLY CHAPERONE 1"/>
    <property type="match status" value="1"/>
</dbReference>
<dbReference type="OMA" id="SVLICQV"/>
<evidence type="ECO:0000256" key="1">
    <source>
        <dbReference type="ARBA" id="ARBA00005261"/>
    </source>
</evidence>
<accession>V4A6N8</accession>
<organism evidence="4 5">
    <name type="scientific">Lottia gigantea</name>
    <name type="common">Giant owl limpet</name>
    <dbReference type="NCBI Taxonomy" id="225164"/>
    <lineage>
        <taxon>Eukaryota</taxon>
        <taxon>Metazoa</taxon>
        <taxon>Spiralia</taxon>
        <taxon>Lophotrochozoa</taxon>
        <taxon>Mollusca</taxon>
        <taxon>Gastropoda</taxon>
        <taxon>Patellogastropoda</taxon>
        <taxon>Lottioidea</taxon>
        <taxon>Lottiidae</taxon>
        <taxon>Lottia</taxon>
    </lineage>
</organism>
<dbReference type="GeneID" id="20247823"/>
<dbReference type="STRING" id="225164.V4A6N8"/>
<dbReference type="GO" id="GO:0080129">
    <property type="term" value="P:proteasome core complex assembly"/>
    <property type="evidence" value="ECO:0007669"/>
    <property type="project" value="TreeGrafter"/>
</dbReference>